<evidence type="ECO:0000256" key="1">
    <source>
        <dbReference type="ARBA" id="ARBA00004571"/>
    </source>
</evidence>
<keyword evidence="7 10" id="KW-0472">Membrane</keyword>
<dbReference type="RefSeq" id="WP_028312333.1">
    <property type="nucleotide sequence ID" value="NZ_AXWS01000018.1"/>
</dbReference>
<evidence type="ECO:0000259" key="13">
    <source>
        <dbReference type="Pfam" id="PF07715"/>
    </source>
</evidence>
<evidence type="ECO:0000256" key="11">
    <source>
        <dbReference type="RuleBase" id="RU003357"/>
    </source>
</evidence>
<dbReference type="Proteomes" id="UP000675920">
    <property type="component" value="Unplaced"/>
</dbReference>
<evidence type="ECO:0000256" key="4">
    <source>
        <dbReference type="ARBA" id="ARBA00022452"/>
    </source>
</evidence>
<dbReference type="InterPro" id="IPR000531">
    <property type="entry name" value="Beta-barrel_TonB"/>
</dbReference>
<accession>A0A8B6X5T7</accession>
<proteinExistence type="inferred from homology"/>
<evidence type="ECO:0000256" key="5">
    <source>
        <dbReference type="ARBA" id="ARBA00022692"/>
    </source>
</evidence>
<dbReference type="OrthoDB" id="9790771at2"/>
<evidence type="ECO:0000256" key="3">
    <source>
        <dbReference type="ARBA" id="ARBA00022448"/>
    </source>
</evidence>
<sequence length="781" mass="83928">MSRRKPSLHKPASLRMRSQPANATFGGVALGLTAAMLVPLAAQAQSGESVMPAIKVEGKKIDPNPNAEVGVPYKAKTSGDVRHTRPLAETPQVITVITRDALDDSGQTQMTSILDSVPGITLGTGENGNAFGDRYIIRGQEARSDVFVDGLRDPGMTTRESFAIEQLEISKGPNSSFAGRGTAGGAINAITKQATLDYDFTRINTGFGSDDYMRITVDSNRVVTDDIAVRVNALWGEEDVPDRSPANRSRKGLALSGLYEISRDLSVTLDYYGLRAKDKPDLGSYMVGAGTRSRPAANTPVYTQAQDFIKSDVDTLTARVKWDIAPDTHLTSSTRYGETSNGYVTTGAVYRGTAVASDGSTYTPVQLDNHQGWQEVKYFAHQTNLRHDTVLAGMKHELIGSVEYTDHKVDKGNYSLGYTGATNCTLRNATTGATSGGYCIYDPSGNTVNGLNTLMGRTITKGAQTNAWHIRTLAASVMDTVDLTDRWTAFGGLRLDHFRWSLDVLNSGTNNGSYKYSDTLVNAHGGLTYKLTPKGIVYASVASAADINGGEADAGTNSGYGGVIISNGSVAGAKPEKSLNYELGTKWNLLDDKLLATAAVFETTKRDVMEGNGYATVGSFNSGKNRVKGVEFNVVGNVTDDLTASVGGVWMKSKVLESATATNVGRPLSNFADKSAFAQLKYRFVPDFSAGSTVRYESARCAGQPDTAAGYVLATGECSWLVPAYHVVDFFGSYRVNKNMDIRVNVLNAFNKDFYLAAYRSGSYVYKGDARAVRVTLSYEL</sequence>
<keyword evidence="8 15" id="KW-0675">Receptor</keyword>
<dbReference type="InterPro" id="IPR012910">
    <property type="entry name" value="Plug_dom"/>
</dbReference>
<evidence type="ECO:0000256" key="2">
    <source>
        <dbReference type="ARBA" id="ARBA00009810"/>
    </source>
</evidence>
<reference evidence="15" key="4">
    <citation type="journal article" date="2011" name="Biochem. Cell Biol.">
        <title>TonB or not TonB: is that the question?</title>
        <authorList>
            <person name="Krewulak K.D."/>
            <person name="Vogel H.J."/>
        </authorList>
    </citation>
    <scope>NUCLEOTIDE SEQUENCE</scope>
</reference>
<dbReference type="GO" id="GO:0015344">
    <property type="term" value="F:siderophore uptake transmembrane transporter activity"/>
    <property type="evidence" value="ECO:0007669"/>
    <property type="project" value="TreeGrafter"/>
</dbReference>
<evidence type="ECO:0000313" key="14">
    <source>
        <dbReference type="Proteomes" id="UP000675920"/>
    </source>
</evidence>
<evidence type="ECO:0000259" key="12">
    <source>
        <dbReference type="Pfam" id="PF00593"/>
    </source>
</evidence>
<name>A0A8B6X5T7_9BURK</name>
<dbReference type="Pfam" id="PF00593">
    <property type="entry name" value="TonB_dep_Rec_b-barrel"/>
    <property type="match status" value="1"/>
</dbReference>
<comment type="similarity">
    <text evidence="2 10 11">Belongs to the TonB-dependent receptor family.</text>
</comment>
<dbReference type="PANTHER" id="PTHR32552">
    <property type="entry name" value="FERRICHROME IRON RECEPTOR-RELATED"/>
    <property type="match status" value="1"/>
</dbReference>
<evidence type="ECO:0000256" key="7">
    <source>
        <dbReference type="ARBA" id="ARBA00023136"/>
    </source>
</evidence>
<keyword evidence="9 10" id="KW-0998">Cell outer membrane</keyword>
<dbReference type="Gene3D" id="2.170.130.10">
    <property type="entry name" value="TonB-dependent receptor, plug domain"/>
    <property type="match status" value="1"/>
</dbReference>
<protein>
    <submittedName>
        <fullName evidence="15">TonB-dependent receptor</fullName>
    </submittedName>
</protein>
<organism evidence="14 15">
    <name type="scientific">Derxia gummosa DSM 723</name>
    <dbReference type="NCBI Taxonomy" id="1121388"/>
    <lineage>
        <taxon>Bacteria</taxon>
        <taxon>Pseudomonadati</taxon>
        <taxon>Pseudomonadota</taxon>
        <taxon>Betaproteobacteria</taxon>
        <taxon>Burkholderiales</taxon>
        <taxon>Alcaligenaceae</taxon>
        <taxon>Derxia</taxon>
    </lineage>
</organism>
<keyword evidence="4 10" id="KW-1134">Transmembrane beta strand</keyword>
<keyword evidence="14" id="KW-1185">Reference proteome</keyword>
<dbReference type="Pfam" id="PF07715">
    <property type="entry name" value="Plug"/>
    <property type="match status" value="1"/>
</dbReference>
<evidence type="ECO:0000256" key="6">
    <source>
        <dbReference type="ARBA" id="ARBA00023077"/>
    </source>
</evidence>
<dbReference type="AlphaFoldDB" id="A0A8B6X5T7"/>
<dbReference type="InterPro" id="IPR039426">
    <property type="entry name" value="TonB-dep_rcpt-like"/>
</dbReference>
<keyword evidence="3 10" id="KW-0813">Transport</keyword>
<feature type="domain" description="TonB-dependent receptor-like beta-barrel" evidence="12">
    <location>
        <begin position="262"/>
        <end position="748"/>
    </location>
</feature>
<reference evidence="15" key="5">
    <citation type="submission" date="2025-08" db="UniProtKB">
        <authorList>
            <consortium name="RefSeq"/>
        </authorList>
    </citation>
    <scope>IDENTIFICATION</scope>
</reference>
<evidence type="ECO:0000256" key="8">
    <source>
        <dbReference type="ARBA" id="ARBA00023170"/>
    </source>
</evidence>
<dbReference type="InterPro" id="IPR036942">
    <property type="entry name" value="Beta-barrel_TonB_sf"/>
</dbReference>
<feature type="domain" description="TonB-dependent receptor plug" evidence="13">
    <location>
        <begin position="87"/>
        <end position="186"/>
    </location>
</feature>
<reference evidence="15" key="2">
    <citation type="journal article" date="2003" name="Microbiol. Mol. Biol. Rev.">
        <title>Molecular basis of bacterial outer membrane permeability revisited.</title>
        <authorList>
            <person name="Nikaido H."/>
        </authorList>
    </citation>
    <scope>NUCLEOTIDE SEQUENCE</scope>
</reference>
<reference evidence="15" key="3">
    <citation type="journal article" date="2005" name="Trends Microbiol.">
        <title>TonB-dependent trans-envelope signalling: the exception or the rule?</title>
        <authorList>
            <person name="Koebnik R."/>
        </authorList>
    </citation>
    <scope>NUCLEOTIDE SEQUENCE</scope>
</reference>
<reference evidence="15" key="1">
    <citation type="journal article" date="2002" name="Biochim. Biophys. Acta">
        <title>TonB-dependent receptors-structural perspectives.</title>
        <authorList>
            <person name="Ferguson A.D."/>
            <person name="Deisenhofer J."/>
        </authorList>
    </citation>
    <scope>NUCLEOTIDE SEQUENCE</scope>
</reference>
<comment type="subcellular location">
    <subcellularLocation>
        <location evidence="1 10">Cell outer membrane</location>
        <topology evidence="1 10">Multi-pass membrane protein</topology>
    </subcellularLocation>
</comment>
<evidence type="ECO:0000256" key="10">
    <source>
        <dbReference type="PROSITE-ProRule" id="PRU01360"/>
    </source>
</evidence>
<dbReference type="GO" id="GO:0009279">
    <property type="term" value="C:cell outer membrane"/>
    <property type="evidence" value="ECO:0007669"/>
    <property type="project" value="UniProtKB-SubCell"/>
</dbReference>
<dbReference type="Gene3D" id="2.40.170.20">
    <property type="entry name" value="TonB-dependent receptor, beta-barrel domain"/>
    <property type="match status" value="1"/>
</dbReference>
<dbReference type="PROSITE" id="PS52016">
    <property type="entry name" value="TONB_DEPENDENT_REC_3"/>
    <property type="match status" value="1"/>
</dbReference>
<keyword evidence="6 11" id="KW-0798">TonB box</keyword>
<dbReference type="CDD" id="cd01347">
    <property type="entry name" value="ligand_gated_channel"/>
    <property type="match status" value="1"/>
</dbReference>
<dbReference type="SUPFAM" id="SSF56935">
    <property type="entry name" value="Porins"/>
    <property type="match status" value="1"/>
</dbReference>
<dbReference type="PANTHER" id="PTHR32552:SF83">
    <property type="entry name" value="BLR3904 PROTEIN"/>
    <property type="match status" value="1"/>
</dbReference>
<evidence type="ECO:0000256" key="9">
    <source>
        <dbReference type="ARBA" id="ARBA00023237"/>
    </source>
</evidence>
<keyword evidence="5 10" id="KW-0812">Transmembrane</keyword>
<dbReference type="InterPro" id="IPR037066">
    <property type="entry name" value="Plug_dom_sf"/>
</dbReference>
<evidence type="ECO:0000313" key="15">
    <source>
        <dbReference type="RefSeq" id="WP_028312333.1"/>
    </source>
</evidence>